<name>A0A0D0HLH0_9BACL</name>
<dbReference type="RefSeq" id="WP_052481244.1">
    <property type="nucleotide sequence ID" value="NZ_JXTG01000008.1"/>
</dbReference>
<feature type="domain" description="Glycosyltransferase 2-like" evidence="2">
    <location>
        <begin position="9"/>
        <end position="172"/>
    </location>
</feature>
<dbReference type="InterPro" id="IPR001173">
    <property type="entry name" value="Glyco_trans_2-like"/>
</dbReference>
<keyword evidence="4" id="KW-1185">Reference proteome</keyword>
<evidence type="ECO:0000313" key="4">
    <source>
        <dbReference type="Proteomes" id="UP000032047"/>
    </source>
</evidence>
<comment type="caution">
    <text evidence="3">The sequence shown here is derived from an EMBL/GenBank/DDBJ whole genome shotgun (WGS) entry which is preliminary data.</text>
</comment>
<dbReference type="Gene3D" id="3.90.550.10">
    <property type="entry name" value="Spore Coat Polysaccharide Biosynthesis Protein SpsA, Chain A"/>
    <property type="match status" value="1"/>
</dbReference>
<dbReference type="PANTHER" id="PTHR22916:SF3">
    <property type="entry name" value="UDP-GLCNAC:BETAGAL BETA-1,3-N-ACETYLGLUCOSAMINYLTRANSFERASE-LIKE PROTEIN 1"/>
    <property type="match status" value="1"/>
</dbReference>
<sequence>MDNIKPLVSVIIPTYGRPNLLLRAINSVLNQSYSNIEIIVVDDNNPGSLERDQTQKLLEKYIQENKIMYIKMDKNVGGALARNKGVEVCSGALICFLDDDDEYLPNKIELQVNKFIESNFKLSVVGGYANILDNDGNLKRIEKNEIRGNVFKFQLSTNICTTSIAMINKEVFVKAGGFSNVPSSQEHILFIKIFNVNPLYDYVDAPVVNIYHHNGARISTSMKKAEGAIFLHEYVSSFYDKLSKEEIRNINNAHYINIIRAYMHIKNNRINAYKYLIKLIRNKKRIDKDVIKCFLLILFGLNKVEKIKKYLQ</sequence>
<dbReference type="Proteomes" id="UP000032047">
    <property type="component" value="Unassembled WGS sequence"/>
</dbReference>
<evidence type="ECO:0000313" key="3">
    <source>
        <dbReference type="EMBL" id="KIP21009.1"/>
    </source>
</evidence>
<evidence type="ECO:0000259" key="2">
    <source>
        <dbReference type="Pfam" id="PF00535"/>
    </source>
</evidence>
<organism evidence="3 4">
    <name type="scientific">Anoxybacillus ayderensis</name>
    <dbReference type="NCBI Taxonomy" id="265546"/>
    <lineage>
        <taxon>Bacteria</taxon>
        <taxon>Bacillati</taxon>
        <taxon>Bacillota</taxon>
        <taxon>Bacilli</taxon>
        <taxon>Bacillales</taxon>
        <taxon>Anoxybacillaceae</taxon>
        <taxon>Anoxybacillus</taxon>
    </lineage>
</organism>
<dbReference type="Pfam" id="PF00535">
    <property type="entry name" value="Glycos_transf_2"/>
    <property type="match status" value="1"/>
</dbReference>
<proteinExistence type="inferred from homology"/>
<protein>
    <submittedName>
        <fullName evidence="3">Chondroitin polymerase</fullName>
    </submittedName>
</protein>
<reference evidence="3 4" key="1">
    <citation type="submission" date="2015-01" db="EMBL/GenBank/DDBJ databases">
        <title>Genome sequence of Anoxybacillus ayderensis strain AB04.</title>
        <authorList>
            <person name="Belduz A.O."/>
            <person name="Canakci S."/>
            <person name="Chan K.-G."/>
            <person name="Kahar U.M."/>
            <person name="Yaakob A.S."/>
            <person name="Chan C.S."/>
            <person name="Goh K.M."/>
        </authorList>
    </citation>
    <scope>NUCLEOTIDE SEQUENCE [LARGE SCALE GENOMIC DNA]</scope>
    <source>
        <strain evidence="3 4">AB04</strain>
    </source>
</reference>
<dbReference type="CDD" id="cd00761">
    <property type="entry name" value="Glyco_tranf_GTA_type"/>
    <property type="match status" value="1"/>
</dbReference>
<dbReference type="AlphaFoldDB" id="A0A0D0HLH0"/>
<evidence type="ECO:0000256" key="1">
    <source>
        <dbReference type="ARBA" id="ARBA00006739"/>
    </source>
</evidence>
<dbReference type="PANTHER" id="PTHR22916">
    <property type="entry name" value="GLYCOSYLTRANSFERASE"/>
    <property type="match status" value="1"/>
</dbReference>
<accession>A0A0D0HLH0</accession>
<dbReference type="PATRIC" id="fig|265546.4.peg.1729"/>
<dbReference type="SUPFAM" id="SSF53448">
    <property type="entry name" value="Nucleotide-diphospho-sugar transferases"/>
    <property type="match status" value="1"/>
</dbReference>
<dbReference type="EMBL" id="JXTG01000008">
    <property type="protein sequence ID" value="KIP21009.1"/>
    <property type="molecule type" value="Genomic_DNA"/>
</dbReference>
<comment type="similarity">
    <text evidence="1">Belongs to the glycosyltransferase 2 family.</text>
</comment>
<dbReference type="GO" id="GO:0016758">
    <property type="term" value="F:hexosyltransferase activity"/>
    <property type="evidence" value="ECO:0007669"/>
    <property type="project" value="UniProtKB-ARBA"/>
</dbReference>
<gene>
    <name evidence="3" type="ORF">JV16_01734</name>
</gene>
<dbReference type="InterPro" id="IPR029044">
    <property type="entry name" value="Nucleotide-diphossugar_trans"/>
</dbReference>